<dbReference type="HOGENOM" id="CLU_026231_2_0_9"/>
<dbReference type="GeneID" id="96998331"/>
<dbReference type="Pfam" id="PF01458">
    <property type="entry name" value="SUFBD_core"/>
    <property type="match status" value="1"/>
</dbReference>
<proteinExistence type="predicted"/>
<dbReference type="InterPro" id="IPR000825">
    <property type="entry name" value="SUF_FeS_clus_asmbl_SufBD_core"/>
</dbReference>
<keyword evidence="3" id="KW-1185">Reference proteome</keyword>
<accession>H3NLV8</accession>
<dbReference type="eggNOG" id="COG0719">
    <property type="taxonomic scope" value="Bacteria"/>
</dbReference>
<dbReference type="PATRIC" id="fig|883114.3.peg.314"/>
<dbReference type="AlphaFoldDB" id="H3NLV8"/>
<protein>
    <recommendedName>
        <fullName evidence="1">SUF system FeS cluster assembly SufBD core domain-containing protein</fullName>
    </recommendedName>
</protein>
<reference evidence="2 3" key="1">
    <citation type="submission" date="2012-01" db="EMBL/GenBank/DDBJ databases">
        <title>The Genome Sequence of Helcococcus kunzii ATCC 51366.</title>
        <authorList>
            <consortium name="The Broad Institute Genome Sequencing Platform"/>
            <person name="Earl A."/>
            <person name="Ward D."/>
            <person name="Feldgarden M."/>
            <person name="Gevers D."/>
            <person name="Huys G."/>
            <person name="Young S.K."/>
            <person name="Zeng Q."/>
            <person name="Gargeya S."/>
            <person name="Fitzgerald M."/>
            <person name="Haas B."/>
            <person name="Abouelleil A."/>
            <person name="Alvarado L."/>
            <person name="Arachchi H.M."/>
            <person name="Berlin A."/>
            <person name="Chapman S.B."/>
            <person name="Gearin G."/>
            <person name="Goldberg J."/>
            <person name="Griggs A."/>
            <person name="Gujja S."/>
            <person name="Hansen M."/>
            <person name="Heiman D."/>
            <person name="Howarth C."/>
            <person name="Larimer J."/>
            <person name="Lui A."/>
            <person name="MacDonald P.J.P."/>
            <person name="McCowen C."/>
            <person name="Montmayeur A."/>
            <person name="Murphy C."/>
            <person name="Neiman D."/>
            <person name="Pearson M."/>
            <person name="Priest M."/>
            <person name="Roberts A."/>
            <person name="Saif S."/>
            <person name="Shea T."/>
            <person name="Sisk P."/>
            <person name="Stolte C."/>
            <person name="Sykes S."/>
            <person name="Wortman J."/>
            <person name="Nusbaum C."/>
            <person name="Birren B."/>
        </authorList>
    </citation>
    <scope>NUCLEOTIDE SEQUENCE [LARGE SCALE GENOMIC DNA]</scope>
    <source>
        <strain evidence="2 3">ATCC 51366</strain>
    </source>
</reference>
<sequence length="346" mass="39474">MATINKIPHVTWRFTKANSVDIDIDGVKYKDYSMNNVSGEKIPNTFDESFKHKKFGLSDEVLKLNEELRNLEEYHLFNDGDKIKREIILNDDSNVINDMHALHIRRDMKASIIFDYKSFDDCNAFRNSVYKIKSEENSELKIVLIQRLSEKSRSLISLLLEVDENAKVEIIQVELGANDSYSNFKIHLDGKKSKSDIQTAYFVDGRRYLDLGYEMTHTGQESDSNMVIHGVLKDFAKKRFAGTLDFLKGCTLSTGNEEEFVTLLDPTVKSIAVPLLLAREDDIVGNHAASAGRIDKDMLFYLTTRGFDTLAAKRIIIESKLKPIFDMIGDENISEELLLDLRKGIN</sequence>
<dbReference type="STRING" id="883114.HMPREF9709_00319"/>
<dbReference type="PANTHER" id="PTHR43575:SF1">
    <property type="entry name" value="PROTEIN ABCI7, CHLOROPLASTIC"/>
    <property type="match status" value="1"/>
</dbReference>
<comment type="caution">
    <text evidence="2">The sequence shown here is derived from an EMBL/GenBank/DDBJ whole genome shotgun (WGS) entry which is preliminary data.</text>
</comment>
<organism evidence="2 3">
    <name type="scientific">Helcococcus kunzii ATCC 51366</name>
    <dbReference type="NCBI Taxonomy" id="883114"/>
    <lineage>
        <taxon>Bacteria</taxon>
        <taxon>Bacillati</taxon>
        <taxon>Bacillota</taxon>
        <taxon>Tissierellia</taxon>
        <taxon>Tissierellales</taxon>
        <taxon>Peptoniphilaceae</taxon>
        <taxon>Helcococcus</taxon>
    </lineage>
</organism>
<dbReference type="GO" id="GO:0016226">
    <property type="term" value="P:iron-sulfur cluster assembly"/>
    <property type="evidence" value="ECO:0007669"/>
    <property type="project" value="InterPro"/>
</dbReference>
<dbReference type="EMBL" id="AGEI01000011">
    <property type="protein sequence ID" value="EHR35628.1"/>
    <property type="molecule type" value="Genomic_DNA"/>
</dbReference>
<evidence type="ECO:0000313" key="3">
    <source>
        <dbReference type="Proteomes" id="UP000004191"/>
    </source>
</evidence>
<dbReference type="SUPFAM" id="SSF101960">
    <property type="entry name" value="Stabilizer of iron transporter SufD"/>
    <property type="match status" value="1"/>
</dbReference>
<name>H3NLV8_9FIRM</name>
<dbReference type="InterPro" id="IPR037284">
    <property type="entry name" value="SUF_FeS_clus_asmbl_SufBD_sf"/>
</dbReference>
<gene>
    <name evidence="2" type="ORF">HMPREF9709_00319</name>
</gene>
<dbReference type="RefSeq" id="WP_005397296.1">
    <property type="nucleotide sequence ID" value="NZ_JH601088.1"/>
</dbReference>
<feature type="domain" description="SUF system FeS cluster assembly SufBD core" evidence="1">
    <location>
        <begin position="89"/>
        <end position="318"/>
    </location>
</feature>
<dbReference type="PANTHER" id="PTHR43575">
    <property type="entry name" value="PROTEIN ABCI7, CHLOROPLASTIC"/>
    <property type="match status" value="1"/>
</dbReference>
<evidence type="ECO:0000313" key="2">
    <source>
        <dbReference type="EMBL" id="EHR35628.1"/>
    </source>
</evidence>
<dbReference type="OrthoDB" id="9803529at2"/>
<dbReference type="InterPro" id="IPR055346">
    <property type="entry name" value="Fe-S_cluster_assembly_SufBD"/>
</dbReference>
<dbReference type="Proteomes" id="UP000004191">
    <property type="component" value="Unassembled WGS sequence"/>
</dbReference>
<evidence type="ECO:0000259" key="1">
    <source>
        <dbReference type="Pfam" id="PF01458"/>
    </source>
</evidence>